<evidence type="ECO:0000256" key="3">
    <source>
        <dbReference type="ARBA" id="ARBA00022989"/>
    </source>
</evidence>
<feature type="compositionally biased region" description="Polar residues" evidence="5">
    <location>
        <begin position="30"/>
        <end position="40"/>
    </location>
</feature>
<dbReference type="EMBL" id="JAPZBU010000004">
    <property type="protein sequence ID" value="KAJ5408472.1"/>
    <property type="molecule type" value="Genomic_DNA"/>
</dbReference>
<feature type="transmembrane region" description="Helical" evidence="6">
    <location>
        <begin position="256"/>
        <end position="277"/>
    </location>
</feature>
<evidence type="ECO:0000256" key="6">
    <source>
        <dbReference type="SAM" id="Phobius"/>
    </source>
</evidence>
<keyword evidence="4 6" id="KW-0472">Membrane</keyword>
<dbReference type="GO" id="GO:0005886">
    <property type="term" value="C:plasma membrane"/>
    <property type="evidence" value="ECO:0007669"/>
    <property type="project" value="TreeGrafter"/>
</dbReference>
<name>A0A9W9W8W3_9EURO</name>
<dbReference type="GeneID" id="81365972"/>
<feature type="transmembrane region" description="Helical" evidence="6">
    <location>
        <begin position="195"/>
        <end position="217"/>
    </location>
</feature>
<feature type="transmembrane region" description="Helical" evidence="6">
    <location>
        <begin position="472"/>
        <end position="494"/>
    </location>
</feature>
<dbReference type="InterPro" id="IPR011701">
    <property type="entry name" value="MFS"/>
</dbReference>
<proteinExistence type="predicted"/>
<dbReference type="CDD" id="cd17323">
    <property type="entry name" value="MFS_Tpo1_MDR_like"/>
    <property type="match status" value="1"/>
</dbReference>
<feature type="transmembrane region" description="Helical" evidence="6">
    <location>
        <begin position="139"/>
        <end position="158"/>
    </location>
</feature>
<keyword evidence="2 6" id="KW-0812">Transmembrane</keyword>
<dbReference type="FunFam" id="1.20.1250.20:FF:000011">
    <property type="entry name" value="MFS multidrug transporter, putative"/>
    <property type="match status" value="1"/>
</dbReference>
<evidence type="ECO:0000256" key="1">
    <source>
        <dbReference type="ARBA" id="ARBA00004141"/>
    </source>
</evidence>
<feature type="transmembrane region" description="Helical" evidence="6">
    <location>
        <begin position="366"/>
        <end position="390"/>
    </location>
</feature>
<dbReference type="AlphaFoldDB" id="A0A9W9W8W3"/>
<dbReference type="SUPFAM" id="SSF103473">
    <property type="entry name" value="MFS general substrate transporter"/>
    <property type="match status" value="1"/>
</dbReference>
<evidence type="ECO:0000256" key="5">
    <source>
        <dbReference type="SAM" id="MobiDB-lite"/>
    </source>
</evidence>
<reference evidence="8" key="1">
    <citation type="submission" date="2022-12" db="EMBL/GenBank/DDBJ databases">
        <authorList>
            <person name="Petersen C."/>
        </authorList>
    </citation>
    <scope>NUCLEOTIDE SEQUENCE</scope>
    <source>
        <strain evidence="8">IBT 29677</strain>
    </source>
</reference>
<keyword evidence="9" id="KW-1185">Reference proteome</keyword>
<feature type="transmembrane region" description="Helical" evidence="6">
    <location>
        <begin position="506"/>
        <end position="526"/>
    </location>
</feature>
<dbReference type="OrthoDB" id="3365399at2759"/>
<dbReference type="Proteomes" id="UP001147747">
    <property type="component" value="Unassembled WGS sequence"/>
</dbReference>
<feature type="transmembrane region" description="Helical" evidence="6">
    <location>
        <begin position="411"/>
        <end position="431"/>
    </location>
</feature>
<reference evidence="8" key="2">
    <citation type="journal article" date="2023" name="IMA Fungus">
        <title>Comparative genomic study of the Penicillium genus elucidates a diverse pangenome and 15 lateral gene transfer events.</title>
        <authorList>
            <person name="Petersen C."/>
            <person name="Sorensen T."/>
            <person name="Nielsen M.R."/>
            <person name="Sondergaard T.E."/>
            <person name="Sorensen J.L."/>
            <person name="Fitzpatrick D.A."/>
            <person name="Frisvad J.C."/>
            <person name="Nielsen K.L."/>
        </authorList>
    </citation>
    <scope>NUCLEOTIDE SEQUENCE</scope>
    <source>
        <strain evidence="8">IBT 29677</strain>
    </source>
</reference>
<feature type="domain" description="Major facilitator superfamily (MFS) profile" evidence="7">
    <location>
        <begin position="97"/>
        <end position="532"/>
    </location>
</feature>
<comment type="caution">
    <text evidence="8">The sequence shown here is derived from an EMBL/GenBank/DDBJ whole genome shotgun (WGS) entry which is preliminary data.</text>
</comment>
<dbReference type="RefSeq" id="XP_056492787.1">
    <property type="nucleotide sequence ID" value="XM_056626992.1"/>
</dbReference>
<feature type="transmembrane region" description="Helical" evidence="6">
    <location>
        <begin position="102"/>
        <end position="119"/>
    </location>
</feature>
<accession>A0A9W9W8W3</accession>
<dbReference type="PANTHER" id="PTHR23502">
    <property type="entry name" value="MAJOR FACILITATOR SUPERFAMILY"/>
    <property type="match status" value="1"/>
</dbReference>
<comment type="subcellular location">
    <subcellularLocation>
        <location evidence="1">Membrane</location>
        <topology evidence="1">Multi-pass membrane protein</topology>
    </subcellularLocation>
</comment>
<evidence type="ECO:0000256" key="4">
    <source>
        <dbReference type="ARBA" id="ARBA00023136"/>
    </source>
</evidence>
<feature type="transmembrane region" description="Helical" evidence="6">
    <location>
        <begin position="332"/>
        <end position="354"/>
    </location>
</feature>
<evidence type="ECO:0000313" key="9">
    <source>
        <dbReference type="Proteomes" id="UP001147747"/>
    </source>
</evidence>
<gene>
    <name evidence="8" type="ORF">N7509_002355</name>
</gene>
<evidence type="ECO:0000259" key="7">
    <source>
        <dbReference type="PROSITE" id="PS50850"/>
    </source>
</evidence>
<organism evidence="8 9">
    <name type="scientific">Penicillium cosmopolitanum</name>
    <dbReference type="NCBI Taxonomy" id="1131564"/>
    <lineage>
        <taxon>Eukaryota</taxon>
        <taxon>Fungi</taxon>
        <taxon>Dikarya</taxon>
        <taxon>Ascomycota</taxon>
        <taxon>Pezizomycotina</taxon>
        <taxon>Eurotiomycetes</taxon>
        <taxon>Eurotiomycetidae</taxon>
        <taxon>Eurotiales</taxon>
        <taxon>Aspergillaceae</taxon>
        <taxon>Penicillium</taxon>
    </lineage>
</organism>
<dbReference type="Gene3D" id="1.20.1250.20">
    <property type="entry name" value="MFS general substrate transporter like domains"/>
    <property type="match status" value="1"/>
</dbReference>
<feature type="compositionally biased region" description="Basic and acidic residues" evidence="5">
    <location>
        <begin position="1"/>
        <end position="28"/>
    </location>
</feature>
<feature type="transmembrane region" description="Helical" evidence="6">
    <location>
        <begin position="229"/>
        <end position="250"/>
    </location>
</feature>
<feature type="transmembrane region" description="Helical" evidence="6">
    <location>
        <begin position="170"/>
        <end position="189"/>
    </location>
</feature>
<dbReference type="InterPro" id="IPR020846">
    <property type="entry name" value="MFS_dom"/>
</dbReference>
<dbReference type="InterPro" id="IPR036259">
    <property type="entry name" value="MFS_trans_sf"/>
</dbReference>
<dbReference type="PANTHER" id="PTHR23502:SF12">
    <property type="entry name" value="MULTIDRUG TRANSPORTER, PUTATIVE (AFU_ORTHOLOGUE AFUA_1G06440)-RELATED"/>
    <property type="match status" value="1"/>
</dbReference>
<evidence type="ECO:0000313" key="8">
    <source>
        <dbReference type="EMBL" id="KAJ5408472.1"/>
    </source>
</evidence>
<sequence length="575" mass="63489">MASDDSRTSEEYTQEKWSRNIEQSHDSDSIGETISSVNTQNDHDALGKTLTVRPSRASDHMSLSQRVTTIPTNMTADPNYEVDWDGEDDPENPKNWTLRYKAMGLLFLSWNTLIVVLYSTSYTSGVSQIGEEFSENSTIVTLGLTFYLIGLAGGSMFMAPLSEVYGRKPVCVICLFLFTVLIIPCALAKSVTALIVVRFIGAFFGSVMISTAPGMVADLVDDEHRALAISIWSIGPLNGPVLGPVIGGFVTQYLGWRWMCWIALILSAVALVLAIILKETYAPTLLQSKAARLRKETGDERWWSRYDRKESLYEILKLNLSRPFVMAVTEPICIFWNIYVAIVYGILYLCFTAYPIVFGDIRGWSLGLSGLAFLGIGIGVLITIACEPLVRRLINSHEKDPETGKVHPESMVSFVCICSILIPIGELWFAWTCAPASIHWIVPLIAGIPFGAGNTGVFIYASNYLTYSYGMYAASALAGNSVIRSVLGGVLPLVGSYMYDSLGPNWSGTLLGLLEVAIVPIPFVFYKYGHKIRMKSNLIVRMQEDKKKLEGKRARRVAAQGTAPPNDEEKQNEAI</sequence>
<dbReference type="Pfam" id="PF07690">
    <property type="entry name" value="MFS_1"/>
    <property type="match status" value="1"/>
</dbReference>
<feature type="transmembrane region" description="Helical" evidence="6">
    <location>
        <begin position="437"/>
        <end position="460"/>
    </location>
</feature>
<protein>
    <recommendedName>
        <fullName evidence="7">Major facilitator superfamily (MFS) profile domain-containing protein</fullName>
    </recommendedName>
</protein>
<keyword evidence="3 6" id="KW-1133">Transmembrane helix</keyword>
<dbReference type="GO" id="GO:0022857">
    <property type="term" value="F:transmembrane transporter activity"/>
    <property type="evidence" value="ECO:0007669"/>
    <property type="project" value="InterPro"/>
</dbReference>
<feature type="region of interest" description="Disordered" evidence="5">
    <location>
        <begin position="550"/>
        <end position="575"/>
    </location>
</feature>
<evidence type="ECO:0000256" key="2">
    <source>
        <dbReference type="ARBA" id="ARBA00022692"/>
    </source>
</evidence>
<feature type="region of interest" description="Disordered" evidence="5">
    <location>
        <begin position="1"/>
        <end position="44"/>
    </location>
</feature>
<dbReference type="PROSITE" id="PS50850">
    <property type="entry name" value="MFS"/>
    <property type="match status" value="1"/>
</dbReference>